<evidence type="ECO:0000259" key="1">
    <source>
        <dbReference type="Pfam" id="PF08241"/>
    </source>
</evidence>
<protein>
    <submittedName>
        <fullName evidence="2">Methyltransferase family protein</fullName>
    </submittedName>
</protein>
<dbReference type="OrthoDB" id="3469983at2"/>
<keyword evidence="2" id="KW-0489">Methyltransferase</keyword>
<keyword evidence="2" id="KW-0808">Transferase</keyword>
<dbReference type="Proteomes" id="UP000256661">
    <property type="component" value="Unassembled WGS sequence"/>
</dbReference>
<sequence>MTGHSERYGDTIFSHARDDEQERLDALCDVLDPVSFAALEALPQRSVRHCLELAAGTGSVARRLAERHPTAQVTATDLDLRFLDSSDHANLEFVRHDVTCDRFPDASFDLIHARYLLHHIPERDRVLVDIARWLAPGGHLVLEEPALFPLLSARDETYRKVSLGALAVLAQRIGTDCNEWPLGLTHKVVGCGLTDITLRITCPTAAHDTPMGRFWRLTIQHLGSAIIDLPGIRSGDISTVIDRLSRPGLIEPGMATMTVTATKAPSSMLSERRAAAFSTECGERTRSDNS</sequence>
<dbReference type="PANTHER" id="PTHR43591:SF24">
    <property type="entry name" value="2-METHOXY-6-POLYPRENYL-1,4-BENZOQUINOL METHYLASE, MITOCHONDRIAL"/>
    <property type="match status" value="1"/>
</dbReference>
<dbReference type="CDD" id="cd02440">
    <property type="entry name" value="AdoMet_MTases"/>
    <property type="match status" value="1"/>
</dbReference>
<evidence type="ECO:0000313" key="3">
    <source>
        <dbReference type="Proteomes" id="UP000256661"/>
    </source>
</evidence>
<organism evidence="2 3">
    <name type="scientific">Thermomonospora umbrina</name>
    <dbReference type="NCBI Taxonomy" id="111806"/>
    <lineage>
        <taxon>Bacteria</taxon>
        <taxon>Bacillati</taxon>
        <taxon>Actinomycetota</taxon>
        <taxon>Actinomycetes</taxon>
        <taxon>Streptosporangiales</taxon>
        <taxon>Thermomonosporaceae</taxon>
        <taxon>Thermomonospora</taxon>
    </lineage>
</organism>
<dbReference type="Gene3D" id="3.40.50.150">
    <property type="entry name" value="Vaccinia Virus protein VP39"/>
    <property type="match status" value="1"/>
</dbReference>
<dbReference type="PANTHER" id="PTHR43591">
    <property type="entry name" value="METHYLTRANSFERASE"/>
    <property type="match status" value="1"/>
</dbReference>
<name>A0A3D9SX54_9ACTN</name>
<reference evidence="2 3" key="1">
    <citation type="submission" date="2018-08" db="EMBL/GenBank/DDBJ databases">
        <title>Sequencing the genomes of 1000 actinobacteria strains.</title>
        <authorList>
            <person name="Klenk H.-P."/>
        </authorList>
    </citation>
    <scope>NUCLEOTIDE SEQUENCE [LARGE SCALE GENOMIC DNA]</scope>
    <source>
        <strain evidence="2 3">DSM 43927</strain>
    </source>
</reference>
<evidence type="ECO:0000313" key="2">
    <source>
        <dbReference type="EMBL" id="REF00429.1"/>
    </source>
</evidence>
<dbReference type="EMBL" id="QTTT01000001">
    <property type="protein sequence ID" value="REF00429.1"/>
    <property type="molecule type" value="Genomic_DNA"/>
</dbReference>
<keyword evidence="3" id="KW-1185">Reference proteome</keyword>
<proteinExistence type="predicted"/>
<gene>
    <name evidence="2" type="ORF">DFJ69_5964</name>
</gene>
<dbReference type="SUPFAM" id="SSF53335">
    <property type="entry name" value="S-adenosyl-L-methionine-dependent methyltransferases"/>
    <property type="match status" value="1"/>
</dbReference>
<feature type="domain" description="Methyltransferase type 11" evidence="1">
    <location>
        <begin position="51"/>
        <end position="142"/>
    </location>
</feature>
<accession>A0A3D9SX54</accession>
<dbReference type="GO" id="GO:0032259">
    <property type="term" value="P:methylation"/>
    <property type="evidence" value="ECO:0007669"/>
    <property type="project" value="UniProtKB-KW"/>
</dbReference>
<dbReference type="Pfam" id="PF08241">
    <property type="entry name" value="Methyltransf_11"/>
    <property type="match status" value="1"/>
</dbReference>
<comment type="caution">
    <text evidence="2">The sequence shown here is derived from an EMBL/GenBank/DDBJ whole genome shotgun (WGS) entry which is preliminary data.</text>
</comment>
<dbReference type="GO" id="GO:0008757">
    <property type="term" value="F:S-adenosylmethionine-dependent methyltransferase activity"/>
    <property type="evidence" value="ECO:0007669"/>
    <property type="project" value="InterPro"/>
</dbReference>
<dbReference type="RefSeq" id="WP_116025582.1">
    <property type="nucleotide sequence ID" value="NZ_QTTT01000001.1"/>
</dbReference>
<dbReference type="InterPro" id="IPR029063">
    <property type="entry name" value="SAM-dependent_MTases_sf"/>
</dbReference>
<dbReference type="InterPro" id="IPR013216">
    <property type="entry name" value="Methyltransf_11"/>
</dbReference>
<dbReference type="AlphaFoldDB" id="A0A3D9SX54"/>